<dbReference type="Proteomes" id="UP000295192">
    <property type="component" value="Unassembled WGS sequence"/>
</dbReference>
<feature type="non-terminal residue" evidence="2">
    <location>
        <position position="1"/>
    </location>
</feature>
<comment type="caution">
    <text evidence="2">The sequence shown here is derived from an EMBL/GenBank/DDBJ whole genome shotgun (WGS) entry which is preliminary data.</text>
</comment>
<dbReference type="AlphaFoldDB" id="A0A484ATX1"/>
<feature type="region of interest" description="Disordered" evidence="1">
    <location>
        <begin position="1"/>
        <end position="20"/>
    </location>
</feature>
<feature type="compositionally biased region" description="Low complexity" evidence="1">
    <location>
        <begin position="1"/>
        <end position="19"/>
    </location>
</feature>
<organism evidence="2 3">
    <name type="scientific">Drosophila navojoa</name>
    <name type="common">Fruit fly</name>
    <dbReference type="NCBI Taxonomy" id="7232"/>
    <lineage>
        <taxon>Eukaryota</taxon>
        <taxon>Metazoa</taxon>
        <taxon>Ecdysozoa</taxon>
        <taxon>Arthropoda</taxon>
        <taxon>Hexapoda</taxon>
        <taxon>Insecta</taxon>
        <taxon>Pterygota</taxon>
        <taxon>Neoptera</taxon>
        <taxon>Endopterygota</taxon>
        <taxon>Diptera</taxon>
        <taxon>Brachycera</taxon>
        <taxon>Muscomorpha</taxon>
        <taxon>Ephydroidea</taxon>
        <taxon>Drosophilidae</taxon>
        <taxon>Drosophila</taxon>
    </lineage>
</organism>
<accession>A0A484ATX1</accession>
<keyword evidence="3" id="KW-1185">Reference proteome</keyword>
<gene>
    <name evidence="2" type="ORF">AWZ03_014517</name>
</gene>
<name>A0A484ATX1_DRONA</name>
<protein>
    <submittedName>
        <fullName evidence="2">Uncharacterized protein</fullName>
    </submittedName>
</protein>
<sequence length="48" mass="5447">VMRGNNSNKNNSNSNSSRNCLPRHRRSLHFFFSFALPGSSRHLAPLGY</sequence>
<reference evidence="2 3" key="1">
    <citation type="journal article" date="2019" name="J. Hered.">
        <title>An Improved Genome Assembly for Drosophila navojoa, the Basal Species in the mojavensis Cluster.</title>
        <authorList>
            <person name="Vanderlinde T."/>
            <person name="Dupim E.G."/>
            <person name="Nazario-Yepiz N.O."/>
            <person name="Carvalho A.B."/>
        </authorList>
    </citation>
    <scope>NUCLEOTIDE SEQUENCE [LARGE SCALE GENOMIC DNA]</scope>
    <source>
        <strain evidence="2">Navoj_Jal97</strain>
        <tissue evidence="2">Whole organism</tissue>
    </source>
</reference>
<evidence type="ECO:0000313" key="3">
    <source>
        <dbReference type="Proteomes" id="UP000295192"/>
    </source>
</evidence>
<evidence type="ECO:0000313" key="2">
    <source>
        <dbReference type="EMBL" id="TDG39061.1"/>
    </source>
</evidence>
<dbReference type="EMBL" id="LSRL02001417">
    <property type="protein sequence ID" value="TDG39061.1"/>
    <property type="molecule type" value="Genomic_DNA"/>
</dbReference>
<proteinExistence type="predicted"/>
<evidence type="ECO:0000256" key="1">
    <source>
        <dbReference type="SAM" id="MobiDB-lite"/>
    </source>
</evidence>